<name>A0A133MXJ8_FINMA</name>
<feature type="transmembrane region" description="Helical" evidence="1">
    <location>
        <begin position="47"/>
        <end position="73"/>
    </location>
</feature>
<evidence type="ECO:0000256" key="1">
    <source>
        <dbReference type="SAM" id="Phobius"/>
    </source>
</evidence>
<evidence type="ECO:0000313" key="5">
    <source>
        <dbReference type="Proteomes" id="UP000502899"/>
    </source>
</evidence>
<reference evidence="3 5" key="3">
    <citation type="submission" date="2020-05" db="EMBL/GenBank/DDBJ databases">
        <title>FDA dAtabase for Regulatory Grade micrObial Sequences (FDA-ARGOS): Supporting development and validation of Infectious Disease Dx tests.</title>
        <authorList>
            <person name="Pederson C."/>
            <person name="Tallon L."/>
            <person name="Sadzewicz L."/>
            <person name="Zhao X."/>
            <person name="Vavikolanu K."/>
            <person name="Mehta A."/>
            <person name="Aluvathingal J."/>
            <person name="Nadendla S."/>
            <person name="Myers T."/>
            <person name="Yan Y."/>
            <person name="Sichtig H."/>
        </authorList>
    </citation>
    <scope>NUCLEOTIDE SEQUENCE [LARGE SCALE GENOMIC DNA]</scope>
    <source>
        <strain evidence="3 5">FDAARGOS_764</strain>
    </source>
</reference>
<keyword evidence="1" id="KW-1133">Transmembrane helix</keyword>
<accession>A0A133MXJ8</accession>
<evidence type="ECO:0000313" key="3">
    <source>
        <dbReference type="EMBL" id="QKH79815.1"/>
    </source>
</evidence>
<dbReference type="InterPro" id="IPR018730">
    <property type="entry name" value="DUF2273"/>
</dbReference>
<dbReference type="Proteomes" id="UP000502899">
    <property type="component" value="Chromosome"/>
</dbReference>
<keyword evidence="1" id="KW-0472">Membrane</keyword>
<gene>
    <name evidence="2" type="ORF">B9N56_02770</name>
    <name evidence="3" type="ORF">FOC70_05450</name>
</gene>
<dbReference type="AlphaFoldDB" id="A0A133MXJ8"/>
<proteinExistence type="predicted"/>
<dbReference type="EMBL" id="CP054000">
    <property type="protein sequence ID" value="QKH79815.1"/>
    <property type="molecule type" value="Genomic_DNA"/>
</dbReference>
<organism evidence="2 4">
    <name type="scientific">Finegoldia magna</name>
    <name type="common">Peptostreptococcus magnus</name>
    <dbReference type="NCBI Taxonomy" id="1260"/>
    <lineage>
        <taxon>Bacteria</taxon>
        <taxon>Bacillati</taxon>
        <taxon>Bacillota</taxon>
        <taxon>Tissierellia</taxon>
        <taxon>Tissierellales</taxon>
        <taxon>Peptoniphilaceae</taxon>
        <taxon>Finegoldia</taxon>
    </lineage>
</organism>
<protein>
    <submittedName>
        <fullName evidence="3">DUF2273 domain-containing protein</fullName>
    </submittedName>
</protein>
<sequence>MNNNNMLDNFESPDEEKKIVFVREYSKDKFDERLIKNLSGLRKPTKYGILGVIIALLFLKLGFWATILILLLFSIGYGYGLYKEGNPKFIRFLMNLFRK</sequence>
<dbReference type="Proteomes" id="UP000215361">
    <property type="component" value="Unassembled WGS sequence"/>
</dbReference>
<dbReference type="Pfam" id="PF10031">
    <property type="entry name" value="DUF2273"/>
    <property type="match status" value="1"/>
</dbReference>
<reference evidence="4" key="2">
    <citation type="submission" date="2017-04" db="EMBL/GenBank/DDBJ databases">
        <title>Finegoldia magna isolated from orthopedic joint implant-associated infections.</title>
        <authorList>
            <person name="Bjorklund S."/>
            <person name="Bruggemann H."/>
            <person name="Jensen A."/>
            <person name="Hellmark B."/>
            <person name="Soderquist B."/>
        </authorList>
    </citation>
    <scope>NUCLEOTIDE SEQUENCE [LARGE SCALE GENOMIC DNA]</scope>
    <source>
        <strain evidence="4">08T492</strain>
    </source>
</reference>
<evidence type="ECO:0000313" key="2">
    <source>
        <dbReference type="EMBL" id="OXZ38334.1"/>
    </source>
</evidence>
<dbReference type="EMBL" id="NDYI01000010">
    <property type="protein sequence ID" value="OXZ38334.1"/>
    <property type="molecule type" value="Genomic_DNA"/>
</dbReference>
<evidence type="ECO:0000313" key="4">
    <source>
        <dbReference type="Proteomes" id="UP000215361"/>
    </source>
</evidence>
<keyword evidence="1" id="KW-0812">Transmembrane</keyword>
<dbReference type="RefSeq" id="WP_002838166.1">
    <property type="nucleotide sequence ID" value="NZ_CAMPWK010000041.1"/>
</dbReference>
<reference evidence="2" key="1">
    <citation type="journal article" date="2017" name="J. Clin. Microbiol.">
        <title>Finegoldia magna Isolated from Orthopedic Joint Implant-Associated Infections.</title>
        <authorList>
            <person name="Soderquist B."/>
            <person name="Bjorklund S."/>
            <person name="Hellmark B."/>
            <person name="Jensen A."/>
            <person name="Bruggemann H."/>
        </authorList>
    </citation>
    <scope>NUCLEOTIDE SEQUENCE</scope>
    <source>
        <strain evidence="2">08T492</strain>
    </source>
</reference>